<sequence length="91" mass="10646">MKTKSQSQKGGSMIIINGDECKDFICITLKMKTLAKFAREAEVNYDYLSKSLNGQHSYTEIREAFKKWNVPYRMGRRSTQLHNKRKNRRAA</sequence>
<proteinExistence type="predicted"/>
<dbReference type="RefSeq" id="WP_000851095.1">
    <property type="nucleotide sequence ID" value="NZ_CP186594.1"/>
</dbReference>
<gene>
    <name evidence="1" type="ORF">IQB77_02315</name>
</gene>
<accession>A0AA40W8I9</accession>
<evidence type="ECO:0000313" key="2">
    <source>
        <dbReference type="Proteomes" id="UP000644282"/>
    </source>
</evidence>
<protein>
    <submittedName>
        <fullName evidence="1">Uncharacterized protein</fullName>
    </submittedName>
</protein>
<organism evidence="1 2">
    <name type="scientific">Leptospira interrogans serovar Pomona</name>
    <dbReference type="NCBI Taxonomy" id="44276"/>
    <lineage>
        <taxon>Bacteria</taxon>
        <taxon>Pseudomonadati</taxon>
        <taxon>Spirochaetota</taxon>
        <taxon>Spirochaetia</taxon>
        <taxon>Leptospirales</taxon>
        <taxon>Leptospiraceae</taxon>
        <taxon>Leptospira</taxon>
    </lineage>
</organism>
<comment type="caution">
    <text evidence="1">The sequence shown here is derived from an EMBL/GenBank/DDBJ whole genome shotgun (WGS) entry which is preliminary data.</text>
</comment>
<name>A0AA40W8I9_LEPIR</name>
<evidence type="ECO:0000313" key="1">
    <source>
        <dbReference type="EMBL" id="MBE8428714.1"/>
    </source>
</evidence>
<dbReference type="GeneID" id="61143524"/>
<dbReference type="AlphaFoldDB" id="A0AA40W8I9"/>
<reference evidence="1" key="1">
    <citation type="submission" date="2020-10" db="EMBL/GenBank/DDBJ databases">
        <title>New Zealand Leptospira genomics.</title>
        <authorList>
            <person name="Wilkinson D.A."/>
            <person name="Nisa S."/>
            <person name="Moinet M."/>
            <person name="Benschop J."/>
        </authorList>
    </citation>
    <scope>NUCLEOTIDE SEQUENCE</scope>
    <source>
        <strain evidence="1">ESR8</strain>
    </source>
</reference>
<dbReference type="Proteomes" id="UP000644282">
    <property type="component" value="Unassembled WGS sequence"/>
</dbReference>
<dbReference type="EMBL" id="JADDXF010000002">
    <property type="protein sequence ID" value="MBE8428714.1"/>
    <property type="molecule type" value="Genomic_DNA"/>
</dbReference>